<dbReference type="OrthoDB" id="422574at2759"/>
<dbReference type="InterPro" id="IPR010987">
    <property type="entry name" value="Glutathione-S-Trfase_C-like"/>
</dbReference>
<dbReference type="SFLD" id="SFLDS00019">
    <property type="entry name" value="Glutathione_Transferase_(cytos"/>
    <property type="match status" value="1"/>
</dbReference>
<evidence type="ECO:0000259" key="7">
    <source>
        <dbReference type="PROSITE" id="PS50404"/>
    </source>
</evidence>
<dbReference type="InterPro" id="IPR004046">
    <property type="entry name" value="GST_C"/>
</dbReference>
<feature type="domain" description="GST C-terminal" evidence="8">
    <location>
        <begin position="93"/>
        <end position="220"/>
    </location>
</feature>
<dbReference type="EMBL" id="CENE01000048">
    <property type="protein sequence ID" value="CEQ43068.1"/>
    <property type="molecule type" value="Genomic_DNA"/>
</dbReference>
<protein>
    <recommendedName>
        <fullName evidence="2">glutathione transferase</fullName>
        <ecNumber evidence="2">2.5.1.18</ecNumber>
    </recommendedName>
</protein>
<dbReference type="FunFam" id="1.20.1050.130:FF:000016">
    <property type="entry name" value="Glutathione S-transferase 1"/>
    <property type="match status" value="1"/>
</dbReference>
<keyword evidence="10" id="KW-1185">Reference proteome</keyword>
<dbReference type="SUPFAM" id="SSF52833">
    <property type="entry name" value="Thioredoxin-like"/>
    <property type="match status" value="1"/>
</dbReference>
<accession>A0A0D6ET87</accession>
<dbReference type="GO" id="GO:0005634">
    <property type="term" value="C:nucleus"/>
    <property type="evidence" value="ECO:0007669"/>
    <property type="project" value="UniProtKB-ARBA"/>
</dbReference>
<dbReference type="InterPro" id="IPR036249">
    <property type="entry name" value="Thioredoxin-like_sf"/>
</dbReference>
<keyword evidence="3" id="KW-0808">Transferase</keyword>
<comment type="similarity">
    <text evidence="1 6">Belongs to the GST superfamily.</text>
</comment>
<dbReference type="PANTHER" id="PTHR44051">
    <property type="entry name" value="GLUTATHIONE S-TRANSFERASE-RELATED"/>
    <property type="match status" value="1"/>
</dbReference>
<dbReference type="GO" id="GO:0005737">
    <property type="term" value="C:cytoplasm"/>
    <property type="evidence" value="ECO:0007669"/>
    <property type="project" value="UniProtKB-ARBA"/>
</dbReference>
<comment type="catalytic activity">
    <reaction evidence="4">
        <text>RX + glutathione = an S-substituted glutathione + a halide anion + H(+)</text>
        <dbReference type="Rhea" id="RHEA:16437"/>
        <dbReference type="ChEBI" id="CHEBI:15378"/>
        <dbReference type="ChEBI" id="CHEBI:16042"/>
        <dbReference type="ChEBI" id="CHEBI:17792"/>
        <dbReference type="ChEBI" id="CHEBI:57925"/>
        <dbReference type="ChEBI" id="CHEBI:90779"/>
        <dbReference type="EC" id="2.5.1.18"/>
    </reaction>
</comment>
<dbReference type="PROSITE" id="PS50405">
    <property type="entry name" value="GST_CTER"/>
    <property type="match status" value="1"/>
</dbReference>
<dbReference type="Pfam" id="PF02798">
    <property type="entry name" value="GST_N"/>
    <property type="match status" value="1"/>
</dbReference>
<dbReference type="InterPro" id="IPR040079">
    <property type="entry name" value="Glutathione_S-Trfase"/>
</dbReference>
<evidence type="ECO:0000256" key="3">
    <source>
        <dbReference type="ARBA" id="ARBA00022679"/>
    </source>
</evidence>
<evidence type="ECO:0000256" key="2">
    <source>
        <dbReference type="ARBA" id="ARBA00012452"/>
    </source>
</evidence>
<feature type="domain" description="GST N-terminal" evidence="7">
    <location>
        <begin position="2"/>
        <end position="86"/>
    </location>
</feature>
<sequence length="220" mass="24666">MAQFTLYSHAGGPNGWTVAFLLKALGLTYETKFLDFANGEQKAAEFVKLNPNGRIPALVDHQNNDYTVWESKACMLYLVEKYDTKREFTVSSSPEEQATLLQWLFFQASGQGPYFGQAAHFKMFAPEKIPYGIERYAKEVERVLSVLESVLSKQEYLVGGKLTIADLSFITWNNFGIHALLPEGVDAQKQFPATLAWHAKLLALPFVAEALKEREAVAAH</sequence>
<evidence type="ECO:0000256" key="5">
    <source>
        <dbReference type="ARBA" id="ARBA00060024"/>
    </source>
</evidence>
<dbReference type="Proteomes" id="UP000243876">
    <property type="component" value="Unassembled WGS sequence"/>
</dbReference>
<proteinExistence type="inferred from homology"/>
<organism evidence="9 10">
    <name type="scientific">Sporidiobolus salmonicolor</name>
    <name type="common">Yeast-like fungus</name>
    <name type="synonym">Sporobolomyces salmonicolor</name>
    <dbReference type="NCBI Taxonomy" id="5005"/>
    <lineage>
        <taxon>Eukaryota</taxon>
        <taxon>Fungi</taxon>
        <taxon>Dikarya</taxon>
        <taxon>Basidiomycota</taxon>
        <taxon>Pucciniomycotina</taxon>
        <taxon>Microbotryomycetes</taxon>
        <taxon>Sporidiobolales</taxon>
        <taxon>Sporidiobolaceae</taxon>
        <taxon>Sporobolomyces</taxon>
    </lineage>
</organism>
<dbReference type="SFLD" id="SFLDG01151">
    <property type="entry name" value="Main.2:_Nu-like"/>
    <property type="match status" value="1"/>
</dbReference>
<dbReference type="PROSITE" id="PS50404">
    <property type="entry name" value="GST_NTER"/>
    <property type="match status" value="1"/>
</dbReference>
<comment type="function">
    <text evidence="5">Involved in the oxidative stress response and detoxification.</text>
</comment>
<dbReference type="CDD" id="cd03048">
    <property type="entry name" value="GST_N_Ure2p_like"/>
    <property type="match status" value="1"/>
</dbReference>
<dbReference type="InterPro" id="IPR036282">
    <property type="entry name" value="Glutathione-S-Trfase_C_sf"/>
</dbReference>
<evidence type="ECO:0000256" key="4">
    <source>
        <dbReference type="ARBA" id="ARBA00047960"/>
    </source>
</evidence>
<dbReference type="SFLD" id="SFLDG00358">
    <property type="entry name" value="Main_(cytGST)"/>
    <property type="match status" value="1"/>
</dbReference>
<dbReference type="InterPro" id="IPR004045">
    <property type="entry name" value="Glutathione_S-Trfase_N"/>
</dbReference>
<dbReference type="EC" id="2.5.1.18" evidence="2"/>
<dbReference type="AlphaFoldDB" id="A0A0D6ET87"/>
<dbReference type="PANTHER" id="PTHR44051:SF3">
    <property type="entry name" value="TRANSCRIPTIONAL REGULATOR URE2"/>
    <property type="match status" value="1"/>
</dbReference>
<dbReference type="GO" id="GO:0004364">
    <property type="term" value="F:glutathione transferase activity"/>
    <property type="evidence" value="ECO:0007669"/>
    <property type="project" value="UniProtKB-EC"/>
</dbReference>
<gene>
    <name evidence="9" type="primary">SPOSA6832_04964</name>
</gene>
<evidence type="ECO:0000256" key="6">
    <source>
        <dbReference type="RuleBase" id="RU003494"/>
    </source>
</evidence>
<reference evidence="10" key="1">
    <citation type="submission" date="2015-02" db="EMBL/GenBank/DDBJ databases">
        <authorList>
            <person name="Gon?alves P."/>
        </authorList>
    </citation>
    <scope>NUCLEOTIDE SEQUENCE [LARGE SCALE GENOMIC DNA]</scope>
</reference>
<dbReference type="SUPFAM" id="SSF47616">
    <property type="entry name" value="GST C-terminal domain-like"/>
    <property type="match status" value="1"/>
</dbReference>
<evidence type="ECO:0000259" key="8">
    <source>
        <dbReference type="PROSITE" id="PS50405"/>
    </source>
</evidence>
<dbReference type="Pfam" id="PF00043">
    <property type="entry name" value="GST_C"/>
    <property type="match status" value="1"/>
</dbReference>
<dbReference type="Gene3D" id="1.20.1050.130">
    <property type="match status" value="1"/>
</dbReference>
<name>A0A0D6ET87_SPOSA</name>
<evidence type="ECO:0000256" key="1">
    <source>
        <dbReference type="ARBA" id="ARBA00007409"/>
    </source>
</evidence>
<evidence type="ECO:0000313" key="9">
    <source>
        <dbReference type="EMBL" id="CEQ43068.1"/>
    </source>
</evidence>
<evidence type="ECO:0000313" key="10">
    <source>
        <dbReference type="Proteomes" id="UP000243876"/>
    </source>
</evidence>